<accession>A0ABS0B8X6</accession>
<evidence type="ECO:0000256" key="1">
    <source>
        <dbReference type="SAM" id="SignalP"/>
    </source>
</evidence>
<feature type="signal peptide" evidence="1">
    <location>
        <begin position="1"/>
        <end position="23"/>
    </location>
</feature>
<evidence type="ECO:0000313" key="3">
    <source>
        <dbReference type="Proteomes" id="UP001429984"/>
    </source>
</evidence>
<dbReference type="Proteomes" id="UP001429984">
    <property type="component" value="Unassembled WGS sequence"/>
</dbReference>
<sequence>MDTPRTIAVVLLLAAAMLPMAGAGQELPDSGFGPEWKPVDPERLDSLRGGFDTPSGMTLSFGIERVVMVNGELLATTRVNIPDIARMTTEQATELARFKEGMLIQIGPGNHFEPAGGLQGVVIQNTLDGQDIRAVTTLNIGVDTLGLFQEMSAQAAMRDAIVTATRLP</sequence>
<proteinExistence type="predicted"/>
<dbReference type="RefSeq" id="WP_194932074.1">
    <property type="nucleotide sequence ID" value="NZ_JADLZT010000009.1"/>
</dbReference>
<name>A0ABS0B8X6_9GAMM</name>
<evidence type="ECO:0008006" key="4">
    <source>
        <dbReference type="Google" id="ProtNLM"/>
    </source>
</evidence>
<protein>
    <recommendedName>
        <fullName evidence="4">Preprotein translocase subunit SecD</fullName>
    </recommendedName>
</protein>
<keyword evidence="1" id="KW-0732">Signal</keyword>
<keyword evidence="3" id="KW-1185">Reference proteome</keyword>
<gene>
    <name evidence="2" type="ORF">IU514_15625</name>
</gene>
<reference evidence="2 3" key="1">
    <citation type="submission" date="2020-11" db="EMBL/GenBank/DDBJ databases">
        <title>Draft Genome Sequence and Secondary Metabolite Biosynthetic Potential of the Lysobacter niastensis Type strain DSM 18481.</title>
        <authorList>
            <person name="Turrini P."/>
            <person name="Artuso I."/>
            <person name="Tescari M."/>
            <person name="Lugli G.A."/>
            <person name="Frangipani E."/>
            <person name="Ventura M."/>
            <person name="Visca P."/>
        </authorList>
    </citation>
    <scope>NUCLEOTIDE SEQUENCE [LARGE SCALE GENOMIC DNA]</scope>
    <source>
        <strain evidence="2 3">DSM 18481</strain>
    </source>
</reference>
<organism evidence="2 3">
    <name type="scientific">Lysobacter niastensis</name>
    <dbReference type="NCBI Taxonomy" id="380629"/>
    <lineage>
        <taxon>Bacteria</taxon>
        <taxon>Pseudomonadati</taxon>
        <taxon>Pseudomonadota</taxon>
        <taxon>Gammaproteobacteria</taxon>
        <taxon>Lysobacterales</taxon>
        <taxon>Lysobacteraceae</taxon>
        <taxon>Lysobacter</taxon>
    </lineage>
</organism>
<evidence type="ECO:0000313" key="2">
    <source>
        <dbReference type="EMBL" id="MBF6025464.1"/>
    </source>
</evidence>
<feature type="chain" id="PRO_5045165531" description="Preprotein translocase subunit SecD" evidence="1">
    <location>
        <begin position="24"/>
        <end position="168"/>
    </location>
</feature>
<dbReference type="EMBL" id="JADLZT010000009">
    <property type="protein sequence ID" value="MBF6025464.1"/>
    <property type="molecule type" value="Genomic_DNA"/>
</dbReference>
<comment type="caution">
    <text evidence="2">The sequence shown here is derived from an EMBL/GenBank/DDBJ whole genome shotgun (WGS) entry which is preliminary data.</text>
</comment>